<keyword evidence="2" id="KW-0812">Transmembrane</keyword>
<reference evidence="3" key="2">
    <citation type="submission" date="2021-08" db="EMBL/GenBank/DDBJ databases">
        <authorList>
            <person name="Eriksson T."/>
        </authorList>
    </citation>
    <scope>NUCLEOTIDE SEQUENCE</scope>
    <source>
        <strain evidence="3">Stoneville</strain>
        <tissue evidence="3">Whole head</tissue>
    </source>
</reference>
<keyword evidence="2" id="KW-0472">Membrane</keyword>
<reference evidence="3" key="1">
    <citation type="journal article" date="2020" name="J Insects Food Feed">
        <title>The yellow mealworm (Tenebrio molitor) genome: a resource for the emerging insects as food and feed industry.</title>
        <authorList>
            <person name="Eriksson T."/>
            <person name="Andere A."/>
            <person name="Kelstrup H."/>
            <person name="Emery V."/>
            <person name="Picard C."/>
        </authorList>
    </citation>
    <scope>NUCLEOTIDE SEQUENCE</scope>
    <source>
        <strain evidence="3">Stoneville</strain>
        <tissue evidence="3">Whole head</tissue>
    </source>
</reference>
<evidence type="ECO:0000313" key="3">
    <source>
        <dbReference type="EMBL" id="KAH0814458.1"/>
    </source>
</evidence>
<name>A0A8J6HIZ6_TENMO</name>
<feature type="transmembrane region" description="Helical" evidence="2">
    <location>
        <begin position="20"/>
        <end position="41"/>
    </location>
</feature>
<dbReference type="SUPFAM" id="SSF51735">
    <property type="entry name" value="NAD(P)-binding Rossmann-fold domains"/>
    <property type="match status" value="2"/>
</dbReference>
<accession>A0A8J6HIZ6</accession>
<keyword evidence="2" id="KW-1133">Transmembrane helix</keyword>
<dbReference type="EMBL" id="JABDTM020024263">
    <property type="protein sequence ID" value="KAH0814458.1"/>
    <property type="molecule type" value="Genomic_DNA"/>
</dbReference>
<protein>
    <submittedName>
        <fullName evidence="3">Uncharacterized protein</fullName>
    </submittedName>
</protein>
<keyword evidence="1" id="KW-0560">Oxidoreductase</keyword>
<dbReference type="InterPro" id="IPR036291">
    <property type="entry name" value="NAD(P)-bd_dom_sf"/>
</dbReference>
<dbReference type="Pfam" id="PF00106">
    <property type="entry name" value="adh_short"/>
    <property type="match status" value="2"/>
</dbReference>
<evidence type="ECO:0000313" key="4">
    <source>
        <dbReference type="Proteomes" id="UP000719412"/>
    </source>
</evidence>
<comment type="caution">
    <text evidence="3">The sequence shown here is derived from an EMBL/GenBank/DDBJ whole genome shotgun (WGS) entry which is preliminary data.</text>
</comment>
<dbReference type="InterPro" id="IPR002347">
    <property type="entry name" value="SDR_fam"/>
</dbReference>
<keyword evidence="4" id="KW-1185">Reference proteome</keyword>
<dbReference type="PANTHER" id="PTHR43157">
    <property type="entry name" value="PHOSPHATIDYLINOSITOL-GLYCAN BIOSYNTHESIS CLASS F PROTEIN-RELATED"/>
    <property type="match status" value="1"/>
</dbReference>
<dbReference type="Gene3D" id="3.40.50.720">
    <property type="entry name" value="NAD(P)-binding Rossmann-like Domain"/>
    <property type="match status" value="2"/>
</dbReference>
<proteinExistence type="predicted"/>
<gene>
    <name evidence="3" type="ORF">GEV33_008333</name>
</gene>
<dbReference type="PRINTS" id="PR00081">
    <property type="entry name" value="GDHRDH"/>
</dbReference>
<evidence type="ECO:0000256" key="2">
    <source>
        <dbReference type="SAM" id="Phobius"/>
    </source>
</evidence>
<sequence length="618" mass="68609">MICGALKLFLAQCGFADTTLLQYGIVAVFTVICLFLLLCHLHCRLAFYATRSPACLVGKTAIVTGANSGIGYHTALNLASRGCKIIMADVTDMEDSKLDIIKFTNNPNIFAKHLDLSSLKSVRDFASEILKSEDKLDILINNAGIGVAKNNRTGDGLHPVMQVNYFGHFLLTHLLIGLLKKSASGRIVFTSSLLAFTNNLSLKNLNFDCQNPKRFDRLFMYGNSKLSIIMAADTFAEKLKGTGVTVNSVHPGLVKTSIFTNTYTVQRNVFFQMFVWLSQCVLGRDSWEGSQVVVHAAVSRELEGITGEFLGECVPRRKPSKAYNEELCKEIWKASEFYVGIGYQTVLNLASRGCKIIMADVTDMEGSKLDIIKFTNNPNIFANDLDLSSLKSVRDFASEILRSEDKLDILINNAGIGVSKENRTADGLHPVMQVNYFGHFLLTHLLIDLLKKSAAGRIVFTSSIFAFTNNLSLKNLNFDLENPNSIDKQFVYGNSKLSMILAADTFAEKLKGTGVTVNSVHPGLVKTPIYAKTCAIHKNLFFEMFVWLNQYVIGRDPWEGSQQVVHAAVSQQLKNTTGKFFGECAPIWKPLKAYNKQLCKDIWNASEIYVGLTQEERL</sequence>
<evidence type="ECO:0000256" key="1">
    <source>
        <dbReference type="ARBA" id="ARBA00023002"/>
    </source>
</evidence>
<organism evidence="3 4">
    <name type="scientific">Tenebrio molitor</name>
    <name type="common">Yellow mealworm beetle</name>
    <dbReference type="NCBI Taxonomy" id="7067"/>
    <lineage>
        <taxon>Eukaryota</taxon>
        <taxon>Metazoa</taxon>
        <taxon>Ecdysozoa</taxon>
        <taxon>Arthropoda</taxon>
        <taxon>Hexapoda</taxon>
        <taxon>Insecta</taxon>
        <taxon>Pterygota</taxon>
        <taxon>Neoptera</taxon>
        <taxon>Endopterygota</taxon>
        <taxon>Coleoptera</taxon>
        <taxon>Polyphaga</taxon>
        <taxon>Cucujiformia</taxon>
        <taxon>Tenebrionidae</taxon>
        <taxon>Tenebrio</taxon>
    </lineage>
</organism>
<dbReference type="Proteomes" id="UP000719412">
    <property type="component" value="Unassembled WGS sequence"/>
</dbReference>
<dbReference type="GO" id="GO:0016491">
    <property type="term" value="F:oxidoreductase activity"/>
    <property type="evidence" value="ECO:0007669"/>
    <property type="project" value="UniProtKB-KW"/>
</dbReference>
<dbReference type="AlphaFoldDB" id="A0A8J6HIZ6"/>
<dbReference type="PANTHER" id="PTHR43157:SF31">
    <property type="entry name" value="PHOSPHATIDYLINOSITOL-GLYCAN BIOSYNTHESIS CLASS F PROTEIN"/>
    <property type="match status" value="1"/>
</dbReference>